<dbReference type="InterPro" id="IPR008969">
    <property type="entry name" value="CarboxyPept-like_regulatory"/>
</dbReference>
<evidence type="ECO:0000313" key="1">
    <source>
        <dbReference type="EMBL" id="PHN00995.1"/>
    </source>
</evidence>
<dbReference type="SUPFAM" id="SSF49464">
    <property type="entry name" value="Carboxypeptidase regulatory domain-like"/>
    <property type="match status" value="1"/>
</dbReference>
<reference evidence="1 2" key="1">
    <citation type="submission" date="2017-10" db="EMBL/GenBank/DDBJ databases">
        <title>The draft genome sequence of Lewinella nigricans NBRC 102662.</title>
        <authorList>
            <person name="Wang K."/>
        </authorList>
    </citation>
    <scope>NUCLEOTIDE SEQUENCE [LARGE SCALE GENOMIC DNA]</scope>
    <source>
        <strain evidence="1 2">NBRC 102662</strain>
    </source>
</reference>
<evidence type="ECO:0008006" key="3">
    <source>
        <dbReference type="Google" id="ProtNLM"/>
    </source>
</evidence>
<accession>A0A2D0MXM5</accession>
<protein>
    <recommendedName>
        <fullName evidence="3">Carboxypeptidase-like regulatory domain-containing protein</fullName>
    </recommendedName>
</protein>
<dbReference type="Proteomes" id="UP000223913">
    <property type="component" value="Unassembled WGS sequence"/>
</dbReference>
<dbReference type="EMBL" id="PDUD01000066">
    <property type="protein sequence ID" value="PHN00995.1"/>
    <property type="molecule type" value="Genomic_DNA"/>
</dbReference>
<gene>
    <name evidence="1" type="ORF">CRP01_39345</name>
</gene>
<evidence type="ECO:0000313" key="2">
    <source>
        <dbReference type="Proteomes" id="UP000223913"/>
    </source>
</evidence>
<name>A0A2D0MXM5_FLAN2</name>
<keyword evidence="2" id="KW-1185">Reference proteome</keyword>
<sequence>MVSLLPATFPLYRVYVNLNQINLSQIVMKKSGYILLILILGLFTNTVLAQDENDEELVQFSGMVLDGSTQELFPVPYTNILVKNKGRGTYSDFQGFFSIVVEKGDTIVFSAVGYKNVEFEIPTDLDDNRYSLVQLMTQDAINLPETVVFPWPSREHFKLEFLAMDVTPELQERAARNLANETLARMRNEVAKDGRENANYYMRQQARDYYHIGQQPPMNIFNPVAWKKFFDSWKRGDFKNKKE</sequence>
<organism evidence="1 2">
    <name type="scientific">Flavilitoribacter nigricans (strain ATCC 23147 / DSM 23189 / NBRC 102662 / NCIMB 1420 / SS-2)</name>
    <name type="common">Lewinella nigricans</name>
    <dbReference type="NCBI Taxonomy" id="1122177"/>
    <lineage>
        <taxon>Bacteria</taxon>
        <taxon>Pseudomonadati</taxon>
        <taxon>Bacteroidota</taxon>
        <taxon>Saprospiria</taxon>
        <taxon>Saprospirales</taxon>
        <taxon>Lewinellaceae</taxon>
        <taxon>Flavilitoribacter</taxon>
    </lineage>
</organism>
<comment type="caution">
    <text evidence="1">The sequence shown here is derived from an EMBL/GenBank/DDBJ whole genome shotgun (WGS) entry which is preliminary data.</text>
</comment>
<dbReference type="OrthoDB" id="1115630at2"/>
<proteinExistence type="predicted"/>
<dbReference type="AlphaFoldDB" id="A0A2D0MXM5"/>
<dbReference type="Pfam" id="PF13715">
    <property type="entry name" value="CarbopepD_reg_2"/>
    <property type="match status" value="1"/>
</dbReference>